<dbReference type="PANTHER" id="PTHR44858:SF1">
    <property type="entry name" value="UDP-N-ACETYLGLUCOSAMINE--PEPTIDE N-ACETYLGLUCOSAMINYLTRANSFERASE SPINDLY-RELATED"/>
    <property type="match status" value="1"/>
</dbReference>
<keyword evidence="4" id="KW-0732">Signal</keyword>
<accession>A0A0S2I584</accession>
<dbReference type="EMBL" id="CP013118">
    <property type="protein sequence ID" value="ALO17434.1"/>
    <property type="molecule type" value="Genomic_DNA"/>
</dbReference>
<evidence type="ECO:0000313" key="6">
    <source>
        <dbReference type="Proteomes" id="UP000064893"/>
    </source>
</evidence>
<dbReference type="AlphaFoldDB" id="A0A0S2I584"/>
<dbReference type="InterPro" id="IPR019734">
    <property type="entry name" value="TPR_rpt"/>
</dbReference>
<dbReference type="STRING" id="1307839.L21SP5_03841"/>
<name>A0A0S2I584_9BACT</name>
<feature type="signal peptide" evidence="4">
    <location>
        <begin position="1"/>
        <end position="18"/>
    </location>
</feature>
<evidence type="ECO:0000256" key="1">
    <source>
        <dbReference type="ARBA" id="ARBA00022737"/>
    </source>
</evidence>
<evidence type="ECO:0000256" key="4">
    <source>
        <dbReference type="SAM" id="SignalP"/>
    </source>
</evidence>
<evidence type="ECO:0000256" key="3">
    <source>
        <dbReference type="PROSITE-ProRule" id="PRU00339"/>
    </source>
</evidence>
<keyword evidence="2 3" id="KW-0802">TPR repeat</keyword>
<keyword evidence="1" id="KW-0677">Repeat</keyword>
<organism evidence="5 6">
    <name type="scientific">Salinivirga cyanobacteriivorans</name>
    <dbReference type="NCBI Taxonomy" id="1307839"/>
    <lineage>
        <taxon>Bacteria</taxon>
        <taxon>Pseudomonadati</taxon>
        <taxon>Bacteroidota</taxon>
        <taxon>Bacteroidia</taxon>
        <taxon>Bacteroidales</taxon>
        <taxon>Salinivirgaceae</taxon>
        <taxon>Salinivirga</taxon>
    </lineage>
</organism>
<dbReference type="PANTHER" id="PTHR44858">
    <property type="entry name" value="TETRATRICOPEPTIDE REPEAT PROTEIN 6"/>
    <property type="match status" value="1"/>
</dbReference>
<evidence type="ECO:0000313" key="5">
    <source>
        <dbReference type="EMBL" id="ALO17434.1"/>
    </source>
</evidence>
<reference evidence="5 6" key="1">
    <citation type="submission" date="2015-11" db="EMBL/GenBank/DDBJ databases">
        <title>Description and complete genome sequence of a novel strain predominating in hypersaline microbial mats and representing a new family of the Bacteriodetes phylum.</title>
        <authorList>
            <person name="Spring S."/>
            <person name="Bunk B."/>
            <person name="Sproer C."/>
            <person name="Klenk H.-P."/>
        </authorList>
    </citation>
    <scope>NUCLEOTIDE SEQUENCE [LARGE SCALE GENOMIC DNA]</scope>
    <source>
        <strain evidence="5 6">L21-Spi-D4</strain>
    </source>
</reference>
<proteinExistence type="predicted"/>
<protein>
    <submittedName>
        <fullName evidence="5">Putative PEP-CTERM system TPR-repeat lipoprotein</fullName>
    </submittedName>
</protein>
<feature type="chain" id="PRO_5006599521" evidence="4">
    <location>
        <begin position="19"/>
        <end position="396"/>
    </location>
</feature>
<gene>
    <name evidence="5" type="ORF">L21SP5_03841</name>
</gene>
<evidence type="ECO:0000256" key="2">
    <source>
        <dbReference type="ARBA" id="ARBA00022803"/>
    </source>
</evidence>
<sequence precursor="true">MRITVLLITIFVNQLVFAQADTVLLRAQGLYNQGNYEAARGLFAQTENDDDWVMKRKLELAWLTGRFDEMYQLADQMDGYRHTGTKLHYLMRYHAVKGDNDKAFEMLTKLLENRYKPPRAAIRTDTAFDRLKKMPEWDSIWKGEHYKSYDIKLAMAKRELEVQNYDLAITLLDELIADRSYREMPWFYRSKLLFEQGFTKSALEDIDRAIEEEDDEAAFYALQAKILHKLGRERKALKSISRAIDIDPYQPDFYLQGIEVCKTLEKYQEGYKYAEKYLTAYPDKPEALHKYALIVYRTGSCMKALPYINKAIAKQKYNPELYFLRAQIYQSCKVYAQAEKDYAMCLDFWPQKAALYYGRAICRHHTGNKKGSCRDLQKALDLGALEADKKLSEWCR</sequence>
<dbReference type="RefSeq" id="WP_057954703.1">
    <property type="nucleotide sequence ID" value="NZ_CP013118.1"/>
</dbReference>
<dbReference type="Gene3D" id="1.25.40.10">
    <property type="entry name" value="Tetratricopeptide repeat domain"/>
    <property type="match status" value="2"/>
</dbReference>
<dbReference type="Proteomes" id="UP000064893">
    <property type="component" value="Chromosome"/>
</dbReference>
<keyword evidence="5" id="KW-0449">Lipoprotein</keyword>
<dbReference type="PROSITE" id="PS50005">
    <property type="entry name" value="TPR"/>
    <property type="match status" value="1"/>
</dbReference>
<feature type="repeat" description="TPR" evidence="3">
    <location>
        <begin position="217"/>
        <end position="250"/>
    </location>
</feature>
<dbReference type="Pfam" id="PF13432">
    <property type="entry name" value="TPR_16"/>
    <property type="match status" value="1"/>
</dbReference>
<keyword evidence="6" id="KW-1185">Reference proteome</keyword>
<dbReference type="OrthoDB" id="1089927at2"/>
<dbReference type="InterPro" id="IPR011990">
    <property type="entry name" value="TPR-like_helical_dom_sf"/>
</dbReference>
<dbReference type="SUPFAM" id="SSF48452">
    <property type="entry name" value="TPR-like"/>
    <property type="match status" value="2"/>
</dbReference>
<dbReference type="SMART" id="SM00028">
    <property type="entry name" value="TPR"/>
    <property type="match status" value="5"/>
</dbReference>
<dbReference type="InterPro" id="IPR050498">
    <property type="entry name" value="Ycf3"/>
</dbReference>
<dbReference type="KEGG" id="blq:L21SP5_03841"/>